<dbReference type="PANTHER" id="PTHR47326:SF1">
    <property type="entry name" value="HTH PSQ-TYPE DOMAIN-CONTAINING PROTEIN"/>
    <property type="match status" value="1"/>
</dbReference>
<sequence>MDDAWFHLNGYINSQKSRIWSAETPPAQHENTLHSSKIGIRCVVSRKRFAGPLFFEQTIAAENYQNLLTQFIPLLEQNERDCWFRQDGTTAHIAHIKTAFLQDFCDRIAGRGLRPP</sequence>
<dbReference type="EMBL" id="BLKM01000211">
    <property type="protein sequence ID" value="GFG30322.1"/>
    <property type="molecule type" value="Genomic_DNA"/>
</dbReference>
<evidence type="ECO:0000313" key="1">
    <source>
        <dbReference type="EMBL" id="GFG30322.1"/>
    </source>
</evidence>
<organism evidence="1 2">
    <name type="scientific">Coptotermes formosanus</name>
    <name type="common">Formosan subterranean termite</name>
    <dbReference type="NCBI Taxonomy" id="36987"/>
    <lineage>
        <taxon>Eukaryota</taxon>
        <taxon>Metazoa</taxon>
        <taxon>Ecdysozoa</taxon>
        <taxon>Arthropoda</taxon>
        <taxon>Hexapoda</taxon>
        <taxon>Insecta</taxon>
        <taxon>Pterygota</taxon>
        <taxon>Neoptera</taxon>
        <taxon>Polyneoptera</taxon>
        <taxon>Dictyoptera</taxon>
        <taxon>Blattodea</taxon>
        <taxon>Blattoidea</taxon>
        <taxon>Termitoidae</taxon>
        <taxon>Rhinotermitidae</taxon>
        <taxon>Coptotermes</taxon>
    </lineage>
</organism>
<dbReference type="GO" id="GO:0003676">
    <property type="term" value="F:nucleic acid binding"/>
    <property type="evidence" value="ECO:0007669"/>
    <property type="project" value="InterPro"/>
</dbReference>
<reference evidence="2" key="1">
    <citation type="submission" date="2020-01" db="EMBL/GenBank/DDBJ databases">
        <title>Draft genome sequence of the Termite Coptotermes fromosanus.</title>
        <authorList>
            <person name="Itakura S."/>
            <person name="Yosikawa Y."/>
            <person name="Umezawa K."/>
        </authorList>
    </citation>
    <scope>NUCLEOTIDE SEQUENCE [LARGE SCALE GENOMIC DNA]</scope>
</reference>
<proteinExistence type="predicted"/>
<evidence type="ECO:0008006" key="3">
    <source>
        <dbReference type="Google" id="ProtNLM"/>
    </source>
</evidence>
<evidence type="ECO:0000313" key="2">
    <source>
        <dbReference type="Proteomes" id="UP000502823"/>
    </source>
</evidence>
<dbReference type="Gene3D" id="3.30.420.10">
    <property type="entry name" value="Ribonuclease H-like superfamily/Ribonuclease H"/>
    <property type="match status" value="1"/>
</dbReference>
<gene>
    <name evidence="1" type="ORF">Cfor_01564</name>
</gene>
<comment type="caution">
    <text evidence="1">The sequence shown here is derived from an EMBL/GenBank/DDBJ whole genome shotgun (WGS) entry which is preliminary data.</text>
</comment>
<name>A0A6L2PGR7_COPFO</name>
<dbReference type="InterPro" id="IPR036397">
    <property type="entry name" value="RNaseH_sf"/>
</dbReference>
<dbReference type="AlphaFoldDB" id="A0A6L2PGR7"/>
<dbReference type="Proteomes" id="UP000502823">
    <property type="component" value="Unassembled WGS sequence"/>
</dbReference>
<protein>
    <recommendedName>
        <fullName evidence="3">Tc1-like transposase DDE domain-containing protein</fullName>
    </recommendedName>
</protein>
<dbReference type="InParanoid" id="A0A6L2PGR7"/>
<dbReference type="PANTHER" id="PTHR47326">
    <property type="entry name" value="TRANSPOSABLE ELEMENT TC3 TRANSPOSASE-LIKE PROTEIN"/>
    <property type="match status" value="1"/>
</dbReference>
<keyword evidence="2" id="KW-1185">Reference proteome</keyword>
<dbReference type="OrthoDB" id="8192496at2759"/>
<accession>A0A6L2PGR7</accession>